<dbReference type="Proteomes" id="UP000315344">
    <property type="component" value="Unassembled WGS sequence"/>
</dbReference>
<evidence type="ECO:0000256" key="3">
    <source>
        <dbReference type="SAM" id="MobiDB-lite"/>
    </source>
</evidence>
<sequence length="919" mass="101652">MEGGKMEMKADIDSGGADSFEFLYALWPDLHILAVEAEQNTERLPDFSTIRLRSFAEAMVCHLFHHHGLALSSDETQFNRLQLLQQEGLLDRRVLGLFHTIRKLGNIAAHGKRPVSTNEARELIDDARALTAWFCLHVRPDIEWSARRLSSPIAPTSSHEAAPSAHPVGARETAGQVPVTGLMTGIGPRVRPPRTRMSLWDMFEEELTADQQSCLTALDGFLSDDTQRVFLLKGYAGTGKTFLAGGLTEFLLTQGRMFSLSAPTGRAAKVIAKKTGQSARTIHSLIYDYSDMPEQIEDGDDESATFKMVAKIRHNDDPIDAIAIVDEASLVSNVYSESEFFRSGSGHLLQDLIAHMGSTHSGNARKIIFIGDPAQLPPVGMSTSPALDADYLRERFGLDASSYELTEIVRQKAGSAVICNVMPLRDGIVSDRFSSLSFSFDDDVIRLPKDSVTPLYMKIREVRGPQAPVVVTHSNTEATKFNCAIRTVLFPGIATVAAGDSVIVAANGFCGPHYVANGEILRIETVETAVERRSVQLLQKVGNSNISEPINVALNFRDVMVALPQSDGDDLILKVKILDDFLHGDDAGLSSTQQRALYVDFLRRHKHIDRKNERDEFQLALSSDPYFNALRLRFGYAVTCHKAQGGEWSHVIVSCATRRNPRSSDYFRWLYTAMTRTSSKLYLVDPPEIRLQSAGTGWVTPSPVEPTAPNSNPELDTREGQANSNGSPADALSPQVLFRQWLQTEVRSRLDSTEIEIEDIAHHQYREAYFFKRGTEAVRIDIGYKGNWTISGIICPRPGAFAEAVMACLSSLTGQKPGTGELRVARDSAPDRPFLKDFHDRLVPALTQKGINVIDLKEQAWSQRYVLARGEDSVTVDIFYNGRNQLTKFMPVNPSQNPTASLVDLQNDVGSVLTIEVHP</sequence>
<evidence type="ECO:0000313" key="7">
    <source>
        <dbReference type="EMBL" id="TKW63714.1"/>
    </source>
</evidence>
<dbReference type="InterPro" id="IPR054572">
    <property type="entry name" value="TBP-TOTE"/>
</dbReference>
<dbReference type="PANTHER" id="PTHR43788:SF6">
    <property type="entry name" value="DNA HELICASE B"/>
    <property type="match status" value="1"/>
</dbReference>
<reference evidence="7 8" key="1">
    <citation type="journal article" date="2017" name="Nat. Commun.">
        <title>In situ click chemistry generation of cyclooxygenase-2 inhibitors.</title>
        <authorList>
            <person name="Bhardwaj A."/>
            <person name="Kaur J."/>
            <person name="Wuest M."/>
            <person name="Wuest F."/>
        </authorList>
    </citation>
    <scope>NUCLEOTIDE SEQUENCE [LARGE SCALE GENOMIC DNA]</scope>
    <source>
        <strain evidence="7">S2_012_000_R3_94</strain>
    </source>
</reference>
<dbReference type="PANTHER" id="PTHR43788">
    <property type="entry name" value="DNA2/NAM7 HELICASE FAMILY MEMBER"/>
    <property type="match status" value="1"/>
</dbReference>
<dbReference type="InterPro" id="IPR027785">
    <property type="entry name" value="UvrD-like_helicase_C"/>
</dbReference>
<dbReference type="AlphaFoldDB" id="A0A533I047"/>
<dbReference type="Pfam" id="PF22721">
    <property type="entry name" value="TBP-TOTE"/>
    <property type="match status" value="2"/>
</dbReference>
<feature type="compositionally biased region" description="Polar residues" evidence="3">
    <location>
        <begin position="708"/>
        <end position="727"/>
    </location>
</feature>
<dbReference type="Gene3D" id="3.40.50.300">
    <property type="entry name" value="P-loop containing nucleotide triphosphate hydrolases"/>
    <property type="match status" value="2"/>
</dbReference>
<protein>
    <submittedName>
        <fullName evidence="7">DUF4145 domain-containing protein</fullName>
    </submittedName>
</protein>
<feature type="domain" description="UvrD-like helicase C-terminal" evidence="4">
    <location>
        <begin position="635"/>
        <end position="684"/>
    </location>
</feature>
<dbReference type="Pfam" id="PF13538">
    <property type="entry name" value="UvrD_C_2"/>
    <property type="match status" value="1"/>
</dbReference>
<evidence type="ECO:0000259" key="4">
    <source>
        <dbReference type="Pfam" id="PF13538"/>
    </source>
</evidence>
<dbReference type="InterPro" id="IPR025285">
    <property type="entry name" value="DUF4145"/>
</dbReference>
<dbReference type="EMBL" id="VAFL01000030">
    <property type="protein sequence ID" value="TKW63714.1"/>
    <property type="molecule type" value="Genomic_DNA"/>
</dbReference>
<accession>A0A533I047</accession>
<feature type="domain" description="TATA-binding-like protein" evidence="6">
    <location>
        <begin position="833"/>
        <end position="898"/>
    </location>
</feature>
<feature type="domain" description="TATA-binding-like protein" evidence="6">
    <location>
        <begin position="742"/>
        <end position="794"/>
    </location>
</feature>
<dbReference type="GO" id="GO:0005524">
    <property type="term" value="F:ATP binding"/>
    <property type="evidence" value="ECO:0007669"/>
    <property type="project" value="UniProtKB-KW"/>
</dbReference>
<dbReference type="InterPro" id="IPR027417">
    <property type="entry name" value="P-loop_NTPase"/>
</dbReference>
<dbReference type="Pfam" id="PF13643">
    <property type="entry name" value="DUF4145"/>
    <property type="match status" value="1"/>
</dbReference>
<evidence type="ECO:0000259" key="5">
    <source>
        <dbReference type="Pfam" id="PF13643"/>
    </source>
</evidence>
<keyword evidence="2" id="KW-0067">ATP-binding</keyword>
<keyword evidence="1" id="KW-0547">Nucleotide-binding</keyword>
<dbReference type="Pfam" id="PF13604">
    <property type="entry name" value="AAA_30"/>
    <property type="match status" value="1"/>
</dbReference>
<dbReference type="GO" id="GO:0003678">
    <property type="term" value="F:DNA helicase activity"/>
    <property type="evidence" value="ECO:0007669"/>
    <property type="project" value="UniProtKB-ARBA"/>
</dbReference>
<dbReference type="CDD" id="cd18809">
    <property type="entry name" value="SF1_C_RecD"/>
    <property type="match status" value="1"/>
</dbReference>
<organism evidence="7 8">
    <name type="scientific">Paracoccus denitrificans</name>
    <dbReference type="NCBI Taxonomy" id="266"/>
    <lineage>
        <taxon>Bacteria</taxon>
        <taxon>Pseudomonadati</taxon>
        <taxon>Pseudomonadota</taxon>
        <taxon>Alphaproteobacteria</taxon>
        <taxon>Rhodobacterales</taxon>
        <taxon>Paracoccaceae</taxon>
        <taxon>Paracoccus</taxon>
    </lineage>
</organism>
<dbReference type="InterPro" id="IPR050534">
    <property type="entry name" value="Coronavir_polyprotein_1ab"/>
</dbReference>
<proteinExistence type="predicted"/>
<gene>
    <name evidence="7" type="ORF">DI616_19300</name>
</gene>
<feature type="region of interest" description="Disordered" evidence="3">
    <location>
        <begin position="694"/>
        <end position="730"/>
    </location>
</feature>
<comment type="caution">
    <text evidence="7">The sequence shown here is derived from an EMBL/GenBank/DDBJ whole genome shotgun (WGS) entry which is preliminary data.</text>
</comment>
<evidence type="ECO:0000259" key="6">
    <source>
        <dbReference type="Pfam" id="PF22721"/>
    </source>
</evidence>
<evidence type="ECO:0000256" key="2">
    <source>
        <dbReference type="ARBA" id="ARBA00022840"/>
    </source>
</evidence>
<name>A0A533I047_PARDE</name>
<dbReference type="SUPFAM" id="SSF52540">
    <property type="entry name" value="P-loop containing nucleoside triphosphate hydrolases"/>
    <property type="match status" value="1"/>
</dbReference>
<evidence type="ECO:0000256" key="1">
    <source>
        <dbReference type="ARBA" id="ARBA00022741"/>
    </source>
</evidence>
<evidence type="ECO:0000313" key="8">
    <source>
        <dbReference type="Proteomes" id="UP000315344"/>
    </source>
</evidence>
<feature type="domain" description="DUF4145" evidence="5">
    <location>
        <begin position="48"/>
        <end position="125"/>
    </location>
</feature>